<organism evidence="2 3">
    <name type="scientific">Streptomyces maoxianensis</name>
    <dbReference type="NCBI Taxonomy" id="1459942"/>
    <lineage>
        <taxon>Bacteria</taxon>
        <taxon>Bacillati</taxon>
        <taxon>Actinomycetota</taxon>
        <taxon>Actinomycetes</taxon>
        <taxon>Kitasatosporales</taxon>
        <taxon>Streptomycetaceae</taxon>
        <taxon>Streptomyces</taxon>
    </lineage>
</organism>
<feature type="chain" id="PRO_5046634863" description="Lipoprotein" evidence="1">
    <location>
        <begin position="36"/>
        <end position="129"/>
    </location>
</feature>
<sequence length="129" mass="13339">MGPGPARGARHFAVRASVALLAVLTGCGGSPTNSASPTPRITPPQELCGRLISHWARVVLDGGEQAGLDYQAMGLSGGQNEILLDVTAAARAEQKRQGAAAARKLIDMMAAVRCAERHRSGSPTGGPWQ</sequence>
<accession>A0ABV9GIM0</accession>
<reference evidence="3" key="1">
    <citation type="journal article" date="2019" name="Int. J. Syst. Evol. Microbiol.">
        <title>The Global Catalogue of Microorganisms (GCM) 10K type strain sequencing project: providing services to taxonomists for standard genome sequencing and annotation.</title>
        <authorList>
            <consortium name="The Broad Institute Genomics Platform"/>
            <consortium name="The Broad Institute Genome Sequencing Center for Infectious Disease"/>
            <person name="Wu L."/>
            <person name="Ma J."/>
        </authorList>
    </citation>
    <scope>NUCLEOTIDE SEQUENCE [LARGE SCALE GENOMIC DNA]</scope>
    <source>
        <strain evidence="3">CGMCC 4.7139</strain>
    </source>
</reference>
<proteinExistence type="predicted"/>
<evidence type="ECO:0008006" key="4">
    <source>
        <dbReference type="Google" id="ProtNLM"/>
    </source>
</evidence>
<evidence type="ECO:0000313" key="2">
    <source>
        <dbReference type="EMBL" id="MFC4613054.1"/>
    </source>
</evidence>
<evidence type="ECO:0000313" key="3">
    <source>
        <dbReference type="Proteomes" id="UP001595993"/>
    </source>
</evidence>
<protein>
    <recommendedName>
        <fullName evidence="4">Lipoprotein</fullName>
    </recommendedName>
</protein>
<dbReference type="RefSeq" id="WP_381203613.1">
    <property type="nucleotide sequence ID" value="NZ_JBHSFE010000044.1"/>
</dbReference>
<dbReference type="Proteomes" id="UP001595993">
    <property type="component" value="Unassembled WGS sequence"/>
</dbReference>
<gene>
    <name evidence="2" type="ORF">ACFO9E_35765</name>
</gene>
<feature type="signal peptide" evidence="1">
    <location>
        <begin position="1"/>
        <end position="35"/>
    </location>
</feature>
<name>A0ABV9GIM0_9ACTN</name>
<dbReference type="EMBL" id="JBHSFE010000044">
    <property type="protein sequence ID" value="MFC4613054.1"/>
    <property type="molecule type" value="Genomic_DNA"/>
</dbReference>
<comment type="caution">
    <text evidence="2">The sequence shown here is derived from an EMBL/GenBank/DDBJ whole genome shotgun (WGS) entry which is preliminary data.</text>
</comment>
<keyword evidence="3" id="KW-1185">Reference proteome</keyword>
<evidence type="ECO:0000256" key="1">
    <source>
        <dbReference type="SAM" id="SignalP"/>
    </source>
</evidence>
<dbReference type="PROSITE" id="PS51257">
    <property type="entry name" value="PROKAR_LIPOPROTEIN"/>
    <property type="match status" value="1"/>
</dbReference>
<keyword evidence="1" id="KW-0732">Signal</keyword>